<reference evidence="2" key="1">
    <citation type="submission" date="2018-08" db="EMBL/GenBank/DDBJ databases">
        <authorList>
            <person name="Chevrot R."/>
        </authorList>
    </citation>
    <scope>NUCLEOTIDE SEQUENCE [LARGE SCALE GENOMIC DNA]</scope>
</reference>
<dbReference type="SUPFAM" id="SSF48371">
    <property type="entry name" value="ARM repeat"/>
    <property type="match status" value="1"/>
</dbReference>
<dbReference type="Gene3D" id="1.25.10.10">
    <property type="entry name" value="Leucine-rich Repeat Variant"/>
    <property type="match status" value="1"/>
</dbReference>
<dbReference type="Proteomes" id="UP000304148">
    <property type="component" value="Chromosome"/>
</dbReference>
<gene>
    <name evidence="1" type="ORF">PBLR_11956</name>
</gene>
<accession>A0A383RAL3</accession>
<dbReference type="EMBL" id="LS992241">
    <property type="protein sequence ID" value="SYX83534.1"/>
    <property type="molecule type" value="Genomic_DNA"/>
</dbReference>
<dbReference type="InterPro" id="IPR011989">
    <property type="entry name" value="ARM-like"/>
</dbReference>
<proteinExistence type="predicted"/>
<organism evidence="1 2">
    <name type="scientific">Paenibacillus alvei</name>
    <name type="common">Bacillus alvei</name>
    <dbReference type="NCBI Taxonomy" id="44250"/>
    <lineage>
        <taxon>Bacteria</taxon>
        <taxon>Bacillati</taxon>
        <taxon>Bacillota</taxon>
        <taxon>Bacilli</taxon>
        <taxon>Bacillales</taxon>
        <taxon>Paenibacillaceae</taxon>
        <taxon>Paenibacillus</taxon>
    </lineage>
</organism>
<name>A0A383RAL3_PAEAL</name>
<evidence type="ECO:0008006" key="3">
    <source>
        <dbReference type="Google" id="ProtNLM"/>
    </source>
</evidence>
<dbReference type="RefSeq" id="WP_138185606.1">
    <property type="nucleotide sequence ID" value="NZ_LS992241.1"/>
</dbReference>
<evidence type="ECO:0000313" key="1">
    <source>
        <dbReference type="EMBL" id="SYX83534.1"/>
    </source>
</evidence>
<protein>
    <recommendedName>
        <fullName evidence="3">HEAT repeat domain-containing protein</fullName>
    </recommendedName>
</protein>
<evidence type="ECO:0000313" key="2">
    <source>
        <dbReference type="Proteomes" id="UP000304148"/>
    </source>
</evidence>
<dbReference type="Pfam" id="PF13646">
    <property type="entry name" value="HEAT_2"/>
    <property type="match status" value="1"/>
</dbReference>
<sequence length="619" mass="70401">MSTALLQELHQEVRRLYIAGSDLAVGDFRLKRLLPQFQQLGERAPIFKRLAEGIASLIEPPAGKEQSSAETLQDIGMLLHSVLYTQGSSAPAGQLTDMESYPSNLSTKLSYRKLAAVQEALTTTGGGRYEVILQAFEDGMFADLRLLQYAIAALGDPYTEIADLTTDKILPSYGSQVVPHLMKTFQIDGGKLEARKLRVIGTVGGEDVASFIYEAAQSGSDEVRATAIRLLSAYIQYEESVLEWTKEKKKAIRESAYHTLAIYGSDRAVERLHEAFAGKDIELASEAAAECDHPQLTALLVQDLDRDLSAALELADDKKKLEAAWTRIRYVVRALHEKRCAELYDVYANFVGRYEEYRPFQWLELIHTVAWYMETENSEEALAHLRKIEDLDVRFMSYAVRASFNLLSPEAMYDHYVESMRNKWKMQTNKEMQRRKKELCSTIEALVLSREYVEVPAQWSYSNGMMSLYTIVIQPLPLIQAAWDERWLDWFIEQNELELVCAFARPGHEISAKFMLRKLEQHPEFRNTHAGLILSGLKRADVPEEVMWEALVGAIENKKNSNCYTFDGNVYECLYELPASYHARLSVVLPIYKYTAGEQLRYVVEQMEKKQAVNASESV</sequence>
<dbReference type="InterPro" id="IPR016024">
    <property type="entry name" value="ARM-type_fold"/>
</dbReference>
<dbReference type="AlphaFoldDB" id="A0A383RAL3"/>